<reference evidence="3" key="1">
    <citation type="journal article" date="2020" name="Biotechnol. Biofuels">
        <title>New insights from the biogas microbiome by comprehensive genome-resolved metagenomics of nearly 1600 species originating from multiple anaerobic digesters.</title>
        <authorList>
            <person name="Campanaro S."/>
            <person name="Treu L."/>
            <person name="Rodriguez-R L.M."/>
            <person name="Kovalovszki A."/>
            <person name="Ziels R.M."/>
            <person name="Maus I."/>
            <person name="Zhu X."/>
            <person name="Kougias P.G."/>
            <person name="Basile A."/>
            <person name="Luo G."/>
            <person name="Schluter A."/>
            <person name="Konstantinidis K.T."/>
            <person name="Angelidaki I."/>
        </authorList>
    </citation>
    <scope>NUCLEOTIDE SEQUENCE</scope>
    <source>
        <strain evidence="3">AS01afH2WH_6</strain>
    </source>
</reference>
<name>A0A971ICE3_9BIFI</name>
<dbReference type="EMBL" id="JAAXZR010000019">
    <property type="protein sequence ID" value="NLT79685.1"/>
    <property type="molecule type" value="Genomic_DNA"/>
</dbReference>
<dbReference type="InterPro" id="IPR035647">
    <property type="entry name" value="EFG_III/V"/>
</dbReference>
<accession>A0A971ICE3</accession>
<dbReference type="InterPro" id="IPR023582">
    <property type="entry name" value="Impact"/>
</dbReference>
<dbReference type="InterPro" id="IPR020568">
    <property type="entry name" value="Ribosomal_Su5_D2-typ_SF"/>
</dbReference>
<comment type="caution">
    <text evidence="3">The sequence shown here is derived from an EMBL/GenBank/DDBJ whole genome shotgun (WGS) entry which is preliminary data.</text>
</comment>
<dbReference type="GO" id="GO:0005737">
    <property type="term" value="C:cytoplasm"/>
    <property type="evidence" value="ECO:0007669"/>
    <property type="project" value="TreeGrafter"/>
</dbReference>
<dbReference type="InterPro" id="IPR036956">
    <property type="entry name" value="Impact_N_sf"/>
</dbReference>
<gene>
    <name evidence="3" type="ORF">GXW98_05300</name>
</gene>
<dbReference type="Proteomes" id="UP000767327">
    <property type="component" value="Unassembled WGS sequence"/>
</dbReference>
<dbReference type="AlphaFoldDB" id="A0A971ICE3"/>
<dbReference type="PANTHER" id="PTHR16301:SF20">
    <property type="entry name" value="IMPACT FAMILY MEMBER YIGZ"/>
    <property type="match status" value="1"/>
</dbReference>
<dbReference type="PANTHER" id="PTHR16301">
    <property type="entry name" value="IMPACT-RELATED"/>
    <property type="match status" value="1"/>
</dbReference>
<evidence type="ECO:0000256" key="1">
    <source>
        <dbReference type="ARBA" id="ARBA00007665"/>
    </source>
</evidence>
<protein>
    <submittedName>
        <fullName evidence="3">IMPACT family protein</fullName>
    </submittedName>
</protein>
<dbReference type="GO" id="GO:0006446">
    <property type="term" value="P:regulation of translational initiation"/>
    <property type="evidence" value="ECO:0007669"/>
    <property type="project" value="TreeGrafter"/>
</dbReference>
<organism evidence="3 4">
    <name type="scientific">Bifidobacterium crudilactis</name>
    <dbReference type="NCBI Taxonomy" id="327277"/>
    <lineage>
        <taxon>Bacteria</taxon>
        <taxon>Bacillati</taxon>
        <taxon>Actinomycetota</taxon>
        <taxon>Actinomycetes</taxon>
        <taxon>Bifidobacteriales</taxon>
        <taxon>Bifidobacteriaceae</taxon>
        <taxon>Bifidobacterium</taxon>
    </lineage>
</organism>
<dbReference type="Gene3D" id="3.30.230.30">
    <property type="entry name" value="Impact, N-terminal domain"/>
    <property type="match status" value="1"/>
</dbReference>
<evidence type="ECO:0000259" key="2">
    <source>
        <dbReference type="Pfam" id="PF01205"/>
    </source>
</evidence>
<feature type="domain" description="Impact N-terminal" evidence="2">
    <location>
        <begin position="16"/>
        <end position="123"/>
    </location>
</feature>
<dbReference type="InterPro" id="IPR001498">
    <property type="entry name" value="Impact_N"/>
</dbReference>
<dbReference type="SUPFAM" id="SSF54211">
    <property type="entry name" value="Ribosomal protein S5 domain 2-like"/>
    <property type="match status" value="1"/>
</dbReference>
<evidence type="ECO:0000313" key="3">
    <source>
        <dbReference type="EMBL" id="NLT79685.1"/>
    </source>
</evidence>
<proteinExistence type="inferred from homology"/>
<dbReference type="Pfam" id="PF01205">
    <property type="entry name" value="Impact_N"/>
    <property type="match status" value="1"/>
</dbReference>
<dbReference type="SUPFAM" id="SSF54980">
    <property type="entry name" value="EF-G C-terminal domain-like"/>
    <property type="match status" value="1"/>
</dbReference>
<comment type="similarity">
    <text evidence="1">Belongs to the IMPACT family.</text>
</comment>
<sequence length="209" mass="22926">MLNPQGSPAEAEFEERRSRFIGNCWHIDSNDDVVAILEEIHIQHPKARHIAYAAIWGDSPAKQSERMSDDGEPSGTAGKPILDCIRQQHLIDCMVTVTRYFGGVLLGSGGLIRAYSTAASSALHAARIARLVPSSVYRFALAYSQLELCKRVVADEEGLFEVVEYSDHIEAQATVPESKTGLFENRITQSFNATVSLKRAGSKNVPIPV</sequence>
<reference evidence="3" key="2">
    <citation type="submission" date="2020-01" db="EMBL/GenBank/DDBJ databases">
        <authorList>
            <person name="Campanaro S."/>
        </authorList>
    </citation>
    <scope>NUCLEOTIDE SEQUENCE</scope>
    <source>
        <strain evidence="3">AS01afH2WH_6</strain>
    </source>
</reference>
<evidence type="ECO:0000313" key="4">
    <source>
        <dbReference type="Proteomes" id="UP000767327"/>
    </source>
</evidence>